<dbReference type="Proteomes" id="UP000635606">
    <property type="component" value="Unassembled WGS sequence"/>
</dbReference>
<proteinExistence type="predicted"/>
<keyword evidence="1" id="KW-1133">Transmembrane helix</keyword>
<accession>A0A8J4E962</accession>
<evidence type="ECO:0000256" key="1">
    <source>
        <dbReference type="SAM" id="Phobius"/>
    </source>
</evidence>
<dbReference type="EMBL" id="BOPH01000021">
    <property type="protein sequence ID" value="GIJ66880.1"/>
    <property type="molecule type" value="Genomic_DNA"/>
</dbReference>
<feature type="transmembrane region" description="Helical" evidence="1">
    <location>
        <begin position="245"/>
        <end position="264"/>
    </location>
</feature>
<name>A0A8J4E962_9ACTN</name>
<keyword evidence="1" id="KW-0472">Membrane</keyword>
<evidence type="ECO:0000313" key="3">
    <source>
        <dbReference type="Proteomes" id="UP000635606"/>
    </source>
</evidence>
<feature type="transmembrane region" description="Helical" evidence="1">
    <location>
        <begin position="59"/>
        <end position="80"/>
    </location>
</feature>
<comment type="caution">
    <text evidence="2">The sequence shown here is derived from an EMBL/GenBank/DDBJ whole genome shotgun (WGS) entry which is preliminary data.</text>
</comment>
<reference evidence="2" key="1">
    <citation type="submission" date="2021-01" db="EMBL/GenBank/DDBJ databases">
        <title>Whole genome shotgun sequence of Virgisporangium ochraceum NBRC 16418.</title>
        <authorList>
            <person name="Komaki H."/>
            <person name="Tamura T."/>
        </authorList>
    </citation>
    <scope>NUCLEOTIDE SEQUENCE</scope>
    <source>
        <strain evidence="2">NBRC 16418</strain>
    </source>
</reference>
<gene>
    <name evidence="2" type="ORF">Voc01_017970</name>
</gene>
<organism evidence="2 3">
    <name type="scientific">Virgisporangium ochraceum</name>
    <dbReference type="NCBI Taxonomy" id="65505"/>
    <lineage>
        <taxon>Bacteria</taxon>
        <taxon>Bacillati</taxon>
        <taxon>Actinomycetota</taxon>
        <taxon>Actinomycetes</taxon>
        <taxon>Micromonosporales</taxon>
        <taxon>Micromonosporaceae</taxon>
        <taxon>Virgisporangium</taxon>
    </lineage>
</organism>
<dbReference type="AlphaFoldDB" id="A0A8J4E962"/>
<protein>
    <submittedName>
        <fullName evidence="2">Uncharacterized protein</fullName>
    </submittedName>
</protein>
<feature type="transmembrane region" description="Helical" evidence="1">
    <location>
        <begin position="31"/>
        <end position="53"/>
    </location>
</feature>
<keyword evidence="1" id="KW-0812">Transmembrane</keyword>
<feature type="transmembrane region" description="Helical" evidence="1">
    <location>
        <begin position="218"/>
        <end position="239"/>
    </location>
</feature>
<keyword evidence="3" id="KW-1185">Reference proteome</keyword>
<dbReference type="RefSeq" id="WP_203926846.1">
    <property type="nucleotide sequence ID" value="NZ_BOPH01000021.1"/>
</dbReference>
<sequence>MLFRRRPDASPRWRVREPRRDQRRRDARGRVWVGAILGCGNGLPLLTMSIGLWHEVPVAIGGPFLALGATLAVVGGALFVSGLRRGRPHEDRVWADDTDLWWVRHRPRVADAEPARVARRDIVEVRLSADDRAVVVGTSDGADHLVTDLGTLADRTALIAAIGATVAPRTARIDPASPLTLPRRWRGLSGVSGARFPERSPEAPQGTLIWRRPHLARFPVFGIGSLLPFVGSLKLFASAPPAWESAAALPLFVTGGVVMVVFLGEPIHTCSGWLVGTGRLEVVEIRARSGEVMGEPRRITALDLRPGRRAGRMRLDAVLADGERRRVMAGPAGRVVAVAGWLTDRADLPLTGADRGVIGMTVASEQVNR</sequence>
<evidence type="ECO:0000313" key="2">
    <source>
        <dbReference type="EMBL" id="GIJ66880.1"/>
    </source>
</evidence>